<evidence type="ECO:0000256" key="10">
    <source>
        <dbReference type="SAM" id="MobiDB-lite"/>
    </source>
</evidence>
<dbReference type="PANTHER" id="PTHR11596:SF5">
    <property type="entry name" value="ALKALINE PHOSPHATASE"/>
    <property type="match status" value="1"/>
</dbReference>
<dbReference type="Proteomes" id="UP001555826">
    <property type="component" value="Unassembled WGS sequence"/>
</dbReference>
<feature type="region of interest" description="Disordered" evidence="10">
    <location>
        <begin position="174"/>
        <end position="204"/>
    </location>
</feature>
<evidence type="ECO:0000256" key="6">
    <source>
        <dbReference type="ARBA" id="ARBA00022801"/>
    </source>
</evidence>
<evidence type="ECO:0000313" key="13">
    <source>
        <dbReference type="Proteomes" id="UP001555826"/>
    </source>
</evidence>
<feature type="region of interest" description="Disordered" evidence="10">
    <location>
        <begin position="337"/>
        <end position="358"/>
    </location>
</feature>
<reference evidence="12 13" key="1">
    <citation type="submission" date="2024-07" db="EMBL/GenBank/DDBJ databases">
        <authorList>
            <person name="Thanompreechachai J."/>
            <person name="Duangmal K."/>
        </authorList>
    </citation>
    <scope>NUCLEOTIDE SEQUENCE [LARGE SCALE GENOMIC DNA]</scope>
    <source>
        <strain evidence="12 13">KCTC 19886</strain>
    </source>
</reference>
<evidence type="ECO:0000313" key="12">
    <source>
        <dbReference type="EMBL" id="MEW9267766.1"/>
    </source>
</evidence>
<evidence type="ECO:0000256" key="5">
    <source>
        <dbReference type="ARBA" id="ARBA00022723"/>
    </source>
</evidence>
<dbReference type="PRINTS" id="PR00113">
    <property type="entry name" value="ALKPHPHTASE"/>
</dbReference>
<dbReference type="PROSITE" id="PS51257">
    <property type="entry name" value="PROKAR_LIPOPROTEIN"/>
    <property type="match status" value="1"/>
</dbReference>
<dbReference type="SMART" id="SM00098">
    <property type="entry name" value="alkPPc"/>
    <property type="match status" value="1"/>
</dbReference>
<feature type="signal peptide" evidence="11">
    <location>
        <begin position="1"/>
        <end position="20"/>
    </location>
</feature>
<dbReference type="InterPro" id="IPR018299">
    <property type="entry name" value="Alkaline_phosphatase_AS"/>
</dbReference>
<comment type="cofactor">
    <cofactor evidence="1">
        <name>Mg(2+)</name>
        <dbReference type="ChEBI" id="CHEBI:18420"/>
    </cofactor>
</comment>
<dbReference type="Pfam" id="PF00245">
    <property type="entry name" value="Alk_phosphatase"/>
    <property type="match status" value="1"/>
</dbReference>
<keyword evidence="8" id="KW-0460">Magnesium</keyword>
<gene>
    <name evidence="12" type="ORF">AB1207_23745</name>
</gene>
<evidence type="ECO:0000256" key="2">
    <source>
        <dbReference type="ARBA" id="ARBA00001947"/>
    </source>
</evidence>
<dbReference type="SUPFAM" id="SSF53649">
    <property type="entry name" value="Alkaline phosphatase-like"/>
    <property type="match status" value="1"/>
</dbReference>
<keyword evidence="5" id="KW-0479">Metal-binding</keyword>
<comment type="caution">
    <text evidence="12">The sequence shown here is derived from an EMBL/GenBank/DDBJ whole genome shotgun (WGS) entry which is preliminary data.</text>
</comment>
<keyword evidence="4" id="KW-0597">Phosphoprotein</keyword>
<keyword evidence="13" id="KW-1185">Reference proteome</keyword>
<sequence length="414" mass="43298">MKTRRTTLALAAALTLTSCAAPPGDSPGEVPTPDRAKNVIVLQGDGMGIAHRELIRLATVGQDGELAMDRLEVSGWVHTDPADPTETVTDSAAAATAYATGVRTFNGAVGVDVAGNPVPSLLERARDLGKSTGLVTTSQVTDATPAAFASHVLDRDDQSEIARQYMEETKPDVVLGGGEDRWLPPAEPGALPDHPWTDPTEESAGTAGDLVARAQELGYEHVSNGAELAAATSPKLLGLFANEEMFEHRNEGEGAIYQPSVPLRDMASKALDTLSADEDGFFLLIEEEGIDEMAHHNNAHLTIAAGAAFDATVALVLDFVKAHPDTLVVVEGDHETGGLTIENVDPDDESGEADSREDGPFTVAGSELQFTVDWTTTEHTGAATPLTATGPGSSALGRVQHGTDVHDAILAALH</sequence>
<comment type="cofactor">
    <cofactor evidence="2">
        <name>Zn(2+)</name>
        <dbReference type="ChEBI" id="CHEBI:29105"/>
    </cofactor>
</comment>
<dbReference type="PROSITE" id="PS00123">
    <property type="entry name" value="ALKALINE_PHOSPHATASE"/>
    <property type="match status" value="1"/>
</dbReference>
<accession>A0ABV3PDR3</accession>
<dbReference type="InterPro" id="IPR001952">
    <property type="entry name" value="Alkaline_phosphatase"/>
</dbReference>
<keyword evidence="7" id="KW-0862">Zinc</keyword>
<evidence type="ECO:0000256" key="11">
    <source>
        <dbReference type="SAM" id="SignalP"/>
    </source>
</evidence>
<protein>
    <submittedName>
        <fullName evidence="12">Alkaline phosphatase</fullName>
    </submittedName>
</protein>
<evidence type="ECO:0000256" key="3">
    <source>
        <dbReference type="ARBA" id="ARBA00005984"/>
    </source>
</evidence>
<dbReference type="InterPro" id="IPR017850">
    <property type="entry name" value="Alkaline_phosphatase_core_sf"/>
</dbReference>
<dbReference type="PANTHER" id="PTHR11596">
    <property type="entry name" value="ALKALINE PHOSPHATASE"/>
    <property type="match status" value="1"/>
</dbReference>
<evidence type="ECO:0000256" key="7">
    <source>
        <dbReference type="ARBA" id="ARBA00022833"/>
    </source>
</evidence>
<dbReference type="RefSeq" id="WP_367641238.1">
    <property type="nucleotide sequence ID" value="NZ_JBFNQN010000023.1"/>
</dbReference>
<name>A0ABV3PDR3_9ACTN</name>
<dbReference type="EMBL" id="JBFNQN010000023">
    <property type="protein sequence ID" value="MEW9267766.1"/>
    <property type="molecule type" value="Genomic_DNA"/>
</dbReference>
<dbReference type="CDD" id="cd16012">
    <property type="entry name" value="ALP"/>
    <property type="match status" value="1"/>
</dbReference>
<proteinExistence type="inferred from homology"/>
<evidence type="ECO:0000256" key="8">
    <source>
        <dbReference type="ARBA" id="ARBA00022842"/>
    </source>
</evidence>
<evidence type="ECO:0000256" key="4">
    <source>
        <dbReference type="ARBA" id="ARBA00022553"/>
    </source>
</evidence>
<keyword evidence="11" id="KW-0732">Signal</keyword>
<evidence type="ECO:0000256" key="9">
    <source>
        <dbReference type="RuleBase" id="RU003946"/>
    </source>
</evidence>
<feature type="chain" id="PRO_5046632767" evidence="11">
    <location>
        <begin position="21"/>
        <end position="414"/>
    </location>
</feature>
<evidence type="ECO:0000256" key="1">
    <source>
        <dbReference type="ARBA" id="ARBA00001946"/>
    </source>
</evidence>
<organism evidence="12 13">
    <name type="scientific">Kineococcus endophyticus</name>
    <dbReference type="NCBI Taxonomy" id="1181883"/>
    <lineage>
        <taxon>Bacteria</taxon>
        <taxon>Bacillati</taxon>
        <taxon>Actinomycetota</taxon>
        <taxon>Actinomycetes</taxon>
        <taxon>Kineosporiales</taxon>
        <taxon>Kineosporiaceae</taxon>
        <taxon>Kineococcus</taxon>
    </lineage>
</organism>
<keyword evidence="6" id="KW-0378">Hydrolase</keyword>
<comment type="similarity">
    <text evidence="3 9">Belongs to the alkaline phosphatase family.</text>
</comment>
<dbReference type="Gene3D" id="3.40.720.10">
    <property type="entry name" value="Alkaline Phosphatase, subunit A"/>
    <property type="match status" value="1"/>
</dbReference>